<gene>
    <name evidence="1" type="ordered locus">CAP2UW1_2177</name>
</gene>
<protein>
    <submittedName>
        <fullName evidence="1">Uncharacterized protein</fullName>
    </submittedName>
</protein>
<reference evidence="1" key="1">
    <citation type="submission" date="2009-08" db="EMBL/GenBank/DDBJ databases">
        <authorList>
            <consortium name="US DOE Joint Genome Institute"/>
            <person name="Lucas S."/>
            <person name="Copeland A."/>
            <person name="Lapidus A."/>
            <person name="Glavina del Rio T."/>
            <person name="Dalin E."/>
            <person name="Tice H."/>
            <person name="Bruce D."/>
            <person name="Barry K."/>
            <person name="Pitluck S."/>
            <person name="Lowry S."/>
            <person name="Larimer F."/>
            <person name="Land M."/>
            <person name="Hauser L."/>
            <person name="Kyrpides N."/>
            <person name="Ivanova N."/>
            <person name="McMahon K.D."/>
            <person name="Hugenholtz P."/>
        </authorList>
    </citation>
    <scope>NUCLEOTIDE SEQUENCE</scope>
    <source>
        <strain evidence="1">UW-1</strain>
    </source>
</reference>
<proteinExistence type="predicted"/>
<dbReference type="Pfam" id="PF21810">
    <property type="entry name" value="DUF6880"/>
    <property type="match status" value="1"/>
</dbReference>
<dbReference type="HOGENOM" id="CLU_604986_0_0_4"/>
<evidence type="ECO:0000313" key="1">
    <source>
        <dbReference type="EMBL" id="ACV35470.1"/>
    </source>
</evidence>
<sequence>MTRNRRTTADPMEEQIERALQPGAFIADAACSAFVGHLEHIAARIAELINSDPPRAVALYEAFLAACHVKVEELDDSSGSFGQFVLDLYCGWITARQADGADPAATAARLLACMDDDDYGFCHQLETEAARVFDKANLAAFVALVRARFDAAGAPATNEGALRDRSAYLRRRWGAVLRTLYVAAQDVGAYVALAEESGLGAQDCHTIATLLLAKGQPEQSLAWVERGIDVAGQVPQAAMAGHDLATLKRQLLAKVGRRNEALDGAWADYRQRPSRYTYDELLQFVPAAERGAWHARAMDAAMEAPRGAHLNSLLDLLLTSGETGRLADVVRQADDDALEHLSHYVTEPIARALETTQADVAARLWRAQAMRIVNAGKSKYYAAALANFASARRCFECAGLAAEWQETVRQVRADHHRKGGLMRGFERLVAGSAASDEPSFLDRAKARWSGRQ</sequence>
<dbReference type="InterPro" id="IPR049245">
    <property type="entry name" value="DUF6880"/>
</dbReference>
<reference evidence="1" key="2">
    <citation type="submission" date="2009-09" db="EMBL/GenBank/DDBJ databases">
        <title>Complete sequence of chromosome of Candidatus Accumulibacter phosphatis clade IIA str. UW-1.</title>
        <authorList>
            <consortium name="US DOE Joint Genome Institute"/>
            <person name="Martin H.G."/>
            <person name="Ivanova N."/>
            <person name="Kunin V."/>
            <person name="Warnecke F."/>
            <person name="Barry K."/>
            <person name="He S."/>
            <person name="Salamov A."/>
            <person name="Szeto E."/>
            <person name="Dalin E."/>
            <person name="Pangilinan J.L."/>
            <person name="Lapidus A."/>
            <person name="Lowry S."/>
            <person name="Kyrpides N.C."/>
            <person name="McMahon K.D."/>
            <person name="Hugenholtz P."/>
        </authorList>
    </citation>
    <scope>NUCLEOTIDE SEQUENCE [LARGE SCALE GENOMIC DNA]</scope>
    <source>
        <strain evidence="1">UW-1</strain>
    </source>
</reference>
<dbReference type="STRING" id="522306.CAP2UW1_2177"/>
<name>C7RNY8_ACCRE</name>
<accession>C7RNY8</accession>
<organism evidence="1">
    <name type="scientific">Accumulibacter regalis</name>
    <dbReference type="NCBI Taxonomy" id="522306"/>
    <lineage>
        <taxon>Bacteria</taxon>
        <taxon>Pseudomonadati</taxon>
        <taxon>Pseudomonadota</taxon>
        <taxon>Betaproteobacteria</taxon>
        <taxon>Candidatus Accumulibacter</taxon>
    </lineage>
</organism>
<dbReference type="AlphaFoldDB" id="C7RNY8"/>
<dbReference type="KEGG" id="app:CAP2UW1_2177"/>
<dbReference type="EMBL" id="CP001715">
    <property type="protein sequence ID" value="ACV35470.1"/>
    <property type="molecule type" value="Genomic_DNA"/>
</dbReference>